<feature type="region of interest" description="Disordered" evidence="2">
    <location>
        <begin position="318"/>
        <end position="337"/>
    </location>
</feature>
<feature type="non-terminal residue" evidence="4">
    <location>
        <position position="1"/>
    </location>
</feature>
<reference evidence="4" key="1">
    <citation type="journal article" date="2021" name="Cell">
        <title>Tracing the genetic footprints of vertebrate landing in non-teleost ray-finned fishes.</title>
        <authorList>
            <person name="Bi X."/>
            <person name="Wang K."/>
            <person name="Yang L."/>
            <person name="Pan H."/>
            <person name="Jiang H."/>
            <person name="Wei Q."/>
            <person name="Fang M."/>
            <person name="Yu H."/>
            <person name="Zhu C."/>
            <person name="Cai Y."/>
            <person name="He Y."/>
            <person name="Gan X."/>
            <person name="Zeng H."/>
            <person name="Yu D."/>
            <person name="Zhu Y."/>
            <person name="Jiang H."/>
            <person name="Qiu Q."/>
            <person name="Yang H."/>
            <person name="Zhang Y.E."/>
            <person name="Wang W."/>
            <person name="Zhu M."/>
            <person name="He S."/>
            <person name="Zhang G."/>
        </authorList>
    </citation>
    <scope>NUCLEOTIDE SEQUENCE</scope>
    <source>
        <strain evidence="4">Allg_001</strain>
    </source>
</reference>
<feature type="region of interest" description="Disordered" evidence="2">
    <location>
        <begin position="1"/>
        <end position="36"/>
    </location>
</feature>
<comment type="caution">
    <text evidence="4">The sequence shown here is derived from an EMBL/GenBank/DDBJ whole genome shotgun (WGS) entry which is preliminary data.</text>
</comment>
<gene>
    <name evidence="4" type="primary">Srrd</name>
    <name evidence="4" type="ORF">GTO95_0001262</name>
</gene>
<protein>
    <submittedName>
        <fullName evidence="4">SRR1L protein</fullName>
    </submittedName>
</protein>
<evidence type="ECO:0000256" key="1">
    <source>
        <dbReference type="ARBA" id="ARBA00009856"/>
    </source>
</evidence>
<name>A0A8J7T541_ATRSP</name>
<dbReference type="GO" id="GO:0005634">
    <property type="term" value="C:nucleus"/>
    <property type="evidence" value="ECO:0007669"/>
    <property type="project" value="TreeGrafter"/>
</dbReference>
<dbReference type="InterPro" id="IPR012942">
    <property type="entry name" value="SRR1-like"/>
</dbReference>
<evidence type="ECO:0000313" key="5">
    <source>
        <dbReference type="Proteomes" id="UP000736164"/>
    </source>
</evidence>
<feature type="domain" description="SRR1-like" evidence="3">
    <location>
        <begin position="109"/>
        <end position="263"/>
    </location>
</feature>
<sequence length="337" mass="37255">MAGGSGEWREVQRKKGRSRPRRWGGQGQQGNCVLDDAPDTGQLLERITAAMKELRIEDFWQVWRELLVNSLASDPRAESGSGSPSQDKESACSSRPEREGAVCAASELDCVCYGLGNFSSCVSSRYQLALLLLLLESLQVSPQRCCVYDPVFSAAETKVLQALGLTVLTENEEGKRLVCRPTLFYLIHCGKALYNNLLWRNWSTDSLPLLTIVGNSFCGIQESTLERVLQRDYTYIRDIVRACEETPLPCPPRFLDVFNNTVLLRFPPEPLGALPSDTWADPPEPDYQHCPDLEIIQAAGAHCRGQEGAVGIPALASGEPQHQRRLQGRPSTSHAAL</sequence>
<evidence type="ECO:0000256" key="2">
    <source>
        <dbReference type="SAM" id="MobiDB-lite"/>
    </source>
</evidence>
<accession>A0A8J7T541</accession>
<comment type="similarity">
    <text evidence="1">Belongs to the SRR1 family.</text>
</comment>
<feature type="non-terminal residue" evidence="4">
    <location>
        <position position="337"/>
    </location>
</feature>
<evidence type="ECO:0000313" key="4">
    <source>
        <dbReference type="EMBL" id="MBN3311813.1"/>
    </source>
</evidence>
<proteinExistence type="inferred from homology"/>
<organism evidence="4 5">
    <name type="scientific">Atractosteus spatula</name>
    <name type="common">Alligator gar</name>
    <name type="synonym">Lepisosteus spatula</name>
    <dbReference type="NCBI Taxonomy" id="7917"/>
    <lineage>
        <taxon>Eukaryota</taxon>
        <taxon>Metazoa</taxon>
        <taxon>Chordata</taxon>
        <taxon>Craniata</taxon>
        <taxon>Vertebrata</taxon>
        <taxon>Euteleostomi</taxon>
        <taxon>Actinopterygii</taxon>
        <taxon>Neopterygii</taxon>
        <taxon>Holostei</taxon>
        <taxon>Semionotiformes</taxon>
        <taxon>Lepisosteidae</taxon>
        <taxon>Atractosteus</taxon>
    </lineage>
</organism>
<dbReference type="PANTHER" id="PTHR28626:SF3">
    <property type="entry name" value="SRR1-LIKE PROTEIN"/>
    <property type="match status" value="1"/>
</dbReference>
<dbReference type="GO" id="GO:0005737">
    <property type="term" value="C:cytoplasm"/>
    <property type="evidence" value="ECO:0007669"/>
    <property type="project" value="TreeGrafter"/>
</dbReference>
<keyword evidence="5" id="KW-1185">Reference proteome</keyword>
<dbReference type="EMBL" id="JAAWVO010002597">
    <property type="protein sequence ID" value="MBN3311813.1"/>
    <property type="molecule type" value="Genomic_DNA"/>
</dbReference>
<dbReference type="Proteomes" id="UP000736164">
    <property type="component" value="Unassembled WGS sequence"/>
</dbReference>
<dbReference type="AlphaFoldDB" id="A0A8J7T541"/>
<dbReference type="InterPro" id="IPR040044">
    <property type="entry name" value="SRR1L"/>
</dbReference>
<dbReference type="Pfam" id="PF07985">
    <property type="entry name" value="SRR1"/>
    <property type="match status" value="1"/>
</dbReference>
<evidence type="ECO:0000259" key="3">
    <source>
        <dbReference type="Pfam" id="PF07985"/>
    </source>
</evidence>
<dbReference type="PANTHER" id="PTHR28626">
    <property type="entry name" value="SRR1-LIKE PROTEIN"/>
    <property type="match status" value="1"/>
</dbReference>